<evidence type="ECO:0008006" key="4">
    <source>
        <dbReference type="Google" id="ProtNLM"/>
    </source>
</evidence>
<keyword evidence="1" id="KW-0812">Transmembrane</keyword>
<reference evidence="2 3" key="1">
    <citation type="journal article" date="2012" name="J. Bacteriol.">
        <title>Genome Sequence of Idiomarina xiamenensis Type Strain 10-D-4.</title>
        <authorList>
            <person name="Lai Q."/>
            <person name="Wang L."/>
            <person name="Wang W."/>
            <person name="Shao Z."/>
        </authorList>
    </citation>
    <scope>NUCLEOTIDE SEQUENCE [LARGE SCALE GENOMIC DNA]</scope>
    <source>
        <strain evidence="2 3">10-D-4</strain>
    </source>
</reference>
<dbReference type="Proteomes" id="UP000014115">
    <property type="component" value="Unassembled WGS sequence"/>
</dbReference>
<dbReference type="EMBL" id="AMRG01000023">
    <property type="protein sequence ID" value="EKE79450.1"/>
    <property type="molecule type" value="Genomic_DNA"/>
</dbReference>
<gene>
    <name evidence="2" type="ORF">A10D4_12819</name>
</gene>
<feature type="transmembrane region" description="Helical" evidence="1">
    <location>
        <begin position="20"/>
        <end position="41"/>
    </location>
</feature>
<protein>
    <recommendedName>
        <fullName evidence="4">Phage abortive infection protein</fullName>
    </recommendedName>
</protein>
<keyword evidence="3" id="KW-1185">Reference proteome</keyword>
<keyword evidence="1" id="KW-0472">Membrane</keyword>
<comment type="caution">
    <text evidence="2">The sequence shown here is derived from an EMBL/GenBank/DDBJ whole genome shotgun (WGS) entry which is preliminary data.</text>
</comment>
<sequence length="270" mass="31427">MSKPDRKPEEHPEYKMFKFVVVALLGATVPVIVFWLAFHSYPAGGPPEWAEFATYFSGFATPIIAFCSVLLFFRSLIIQRDEFTKTREEMAKATQLQLETVRIQEKANEHIKIAAEKDYERWNIERYDSFIKKLEIDDRKNSIDLTDFLGVKQIPIALGFRTILHGLDENDILKRLENKNDLFCFNMLLANYFTNRTSLAALIIEYPDKSSIIKLYGTLIMSLKMERDFIISLFDKLRAKSGYDSMRGDKVISNYKSVTERLFNMLGWKI</sequence>
<name>K2KPH9_9GAMM</name>
<evidence type="ECO:0000313" key="3">
    <source>
        <dbReference type="Proteomes" id="UP000014115"/>
    </source>
</evidence>
<accession>K2KPH9</accession>
<dbReference type="RefSeq" id="WP_008489990.1">
    <property type="nucleotide sequence ID" value="NZ_AMRG01000023.1"/>
</dbReference>
<dbReference type="PATRIC" id="fig|740709.3.peg.2584"/>
<evidence type="ECO:0000313" key="2">
    <source>
        <dbReference type="EMBL" id="EKE79450.1"/>
    </source>
</evidence>
<dbReference type="AlphaFoldDB" id="K2KPH9"/>
<proteinExistence type="predicted"/>
<feature type="transmembrane region" description="Helical" evidence="1">
    <location>
        <begin position="53"/>
        <end position="73"/>
    </location>
</feature>
<evidence type="ECO:0000256" key="1">
    <source>
        <dbReference type="SAM" id="Phobius"/>
    </source>
</evidence>
<organism evidence="2 3">
    <name type="scientific">Idiomarina xiamenensis 10-D-4</name>
    <dbReference type="NCBI Taxonomy" id="740709"/>
    <lineage>
        <taxon>Bacteria</taxon>
        <taxon>Pseudomonadati</taxon>
        <taxon>Pseudomonadota</taxon>
        <taxon>Gammaproteobacteria</taxon>
        <taxon>Alteromonadales</taxon>
        <taxon>Idiomarinaceae</taxon>
        <taxon>Idiomarina</taxon>
    </lineage>
</organism>
<keyword evidence="1" id="KW-1133">Transmembrane helix</keyword>